<dbReference type="Pfam" id="PF14742">
    <property type="entry name" value="GDE_N_bis"/>
    <property type="match status" value="1"/>
</dbReference>
<dbReference type="Gene3D" id="1.50.10.10">
    <property type="match status" value="1"/>
</dbReference>
<name>A0A100WFP4_MYCCR</name>
<dbReference type="InterPro" id="IPR012341">
    <property type="entry name" value="6hp_glycosidase-like_sf"/>
</dbReference>
<sequence>MTPGVLNAGQPADAIGGDTVTLVEGGTFCLSDRHGDITPGRSHGLFFRDARILSRWELRLDGATPEPLAAQTAEAFTGQFISRRAPHAGRADSTLLLTRERLVADGMRETITVHNLDRESTVVTLVLHADGDFADLFAVKEGRPASSGADLSVVDGELILRERGEYVRGVSISATGDPILAPGSLTWRVVIGPGERWQSEIVAQPTWGNQKLSTRFQRGQRADRSGPGRKIEHWRNSATTIETDNPALRAVLQQTESDLGALLMRADGSSRSFVAAGAPWFMTLFGRDSLLTAWMALPLDVTLSLGTLQQLAATQGRRVDPITEEEPGRIMHEVRRGPDNADILGGSVYYGSIDATLLFVMLLAEAWRWGADEDTVRALLPAADAALRWARDYGDRDGDGFIEYQRATDRGLINQGWKDSFDGINDAAGRIADPPLALCEVQGYHYAALLARAELARHFGDQAHAERLTAEADALRTRFAERFWLADRGWLAVAIDRDKRPVDALTSNVGHCLWTGIVDDHHAAALIERLADPSMDSGFGLRTLADAMGAFNPMSYHNGSVWPHDTAIAVAGLLRCRHLPGAVDLAERLASGIIDAAVAFGGRLPELYCGFPRAQFDVPVPYPTSCSPQAWASAAPLLLIRSFLGLEVDAPRRRLTVSPLLPAGWGRVALTDLTVGDVTVCVEAEGETAKVTGLPQGWSDAAV</sequence>
<evidence type="ECO:0000313" key="4">
    <source>
        <dbReference type="Proteomes" id="UP000069443"/>
    </source>
</evidence>
<dbReference type="GO" id="GO:0005975">
    <property type="term" value="P:carbohydrate metabolic process"/>
    <property type="evidence" value="ECO:0007669"/>
    <property type="project" value="InterPro"/>
</dbReference>
<keyword evidence="4" id="KW-1185">Reference proteome</keyword>
<dbReference type="STRING" id="228230.RMCC_4070"/>
<dbReference type="InterPro" id="IPR008928">
    <property type="entry name" value="6-hairpin_glycosidase_sf"/>
</dbReference>
<dbReference type="InterPro" id="IPR032856">
    <property type="entry name" value="GDE_N_bis"/>
</dbReference>
<dbReference type="InterPro" id="IPR054491">
    <property type="entry name" value="MGH1-like_GH"/>
</dbReference>
<proteinExistence type="predicted"/>
<feature type="domain" description="Mannosylglycerate hydrolase MGH1-like glycoside hydrolase" evidence="2">
    <location>
        <begin position="372"/>
        <end position="591"/>
    </location>
</feature>
<evidence type="ECO:0000259" key="1">
    <source>
        <dbReference type="Pfam" id="PF14742"/>
    </source>
</evidence>
<dbReference type="AlphaFoldDB" id="A0A100WFP4"/>
<dbReference type="Proteomes" id="UP000069443">
    <property type="component" value="Unassembled WGS sequence"/>
</dbReference>
<reference evidence="4" key="2">
    <citation type="submission" date="2016-02" db="EMBL/GenBank/DDBJ databases">
        <title>Draft genome sequence of five rapidly growing Mycobacterium species.</title>
        <authorList>
            <person name="Katahira K."/>
            <person name="Gotou Y."/>
            <person name="Iida K."/>
            <person name="Ogura Y."/>
            <person name="Hayashi T."/>
        </authorList>
    </citation>
    <scope>NUCLEOTIDE SEQUENCE [LARGE SCALE GENOMIC DNA]</scope>
    <source>
        <strain evidence="4">JCM15298</strain>
    </source>
</reference>
<dbReference type="SUPFAM" id="SSF48208">
    <property type="entry name" value="Six-hairpin glycosidases"/>
    <property type="match status" value="1"/>
</dbReference>
<dbReference type="OrthoDB" id="9759959at2"/>
<gene>
    <name evidence="3" type="ORF">RMCC_4070</name>
</gene>
<dbReference type="Pfam" id="PF22422">
    <property type="entry name" value="MGH1-like_GH"/>
    <property type="match status" value="1"/>
</dbReference>
<organism evidence="3 4">
    <name type="scientific">Mycolicibacterium canariasense</name>
    <name type="common">Mycobacterium canariasense</name>
    <dbReference type="NCBI Taxonomy" id="228230"/>
    <lineage>
        <taxon>Bacteria</taxon>
        <taxon>Bacillati</taxon>
        <taxon>Actinomycetota</taxon>
        <taxon>Actinomycetes</taxon>
        <taxon>Mycobacteriales</taxon>
        <taxon>Mycobacteriaceae</taxon>
        <taxon>Mycolicibacterium</taxon>
    </lineage>
</organism>
<evidence type="ECO:0000259" key="2">
    <source>
        <dbReference type="Pfam" id="PF22422"/>
    </source>
</evidence>
<feature type="domain" description="Putative glycogen debranching enzyme N-terminal" evidence="1">
    <location>
        <begin position="22"/>
        <end position="200"/>
    </location>
</feature>
<reference evidence="4" key="1">
    <citation type="journal article" date="2016" name="Genome Announc.">
        <title>Draft Genome Sequences of Five Rapidly Growing Mycobacterium Species, M. thermoresistibile, M. fortuitum subsp. acetamidolyticum, M. canariasense, M. brisbanense, and M. novocastrense.</title>
        <authorList>
            <person name="Katahira K."/>
            <person name="Ogura Y."/>
            <person name="Gotoh Y."/>
            <person name="Hayashi T."/>
        </authorList>
    </citation>
    <scope>NUCLEOTIDE SEQUENCE [LARGE SCALE GENOMIC DNA]</scope>
    <source>
        <strain evidence="4">JCM15298</strain>
    </source>
</reference>
<protein>
    <submittedName>
        <fullName evidence="3">Amylo-alpha-1,6-glucosidase</fullName>
    </submittedName>
</protein>
<evidence type="ECO:0000313" key="3">
    <source>
        <dbReference type="EMBL" id="GAS97104.1"/>
    </source>
</evidence>
<accession>A0A100WFP4</accession>
<dbReference type="RefSeq" id="WP_062658032.1">
    <property type="nucleotide sequence ID" value="NZ_BCSY01000068.1"/>
</dbReference>
<dbReference type="EMBL" id="BCSY01000068">
    <property type="protein sequence ID" value="GAS97104.1"/>
    <property type="molecule type" value="Genomic_DNA"/>
</dbReference>
<comment type="caution">
    <text evidence="3">The sequence shown here is derived from an EMBL/GenBank/DDBJ whole genome shotgun (WGS) entry which is preliminary data.</text>
</comment>